<dbReference type="InterPro" id="IPR006431">
    <property type="entry name" value="Phage_tape_meas_C"/>
</dbReference>
<evidence type="ECO:0000259" key="1">
    <source>
        <dbReference type="Pfam" id="PF09718"/>
    </source>
</evidence>
<dbReference type="Pfam" id="PF09718">
    <property type="entry name" value="Tape_meas_lam_C"/>
    <property type="match status" value="1"/>
</dbReference>
<dbReference type="RefSeq" id="WP_189576160.1">
    <property type="nucleotide sequence ID" value="NZ_BMXU01000002.1"/>
</dbReference>
<organism evidence="2 3">
    <name type="scientific">Parvularcula lutaonensis</name>
    <dbReference type="NCBI Taxonomy" id="491923"/>
    <lineage>
        <taxon>Bacteria</taxon>
        <taxon>Pseudomonadati</taxon>
        <taxon>Pseudomonadota</taxon>
        <taxon>Alphaproteobacteria</taxon>
        <taxon>Parvularculales</taxon>
        <taxon>Parvularculaceae</taxon>
        <taxon>Parvularcula</taxon>
    </lineage>
</organism>
<proteinExistence type="predicted"/>
<sequence>MNENPPSTNDITEAATGQLEPLAALVETTFADMARNLTDELARASADGRQSISELADGIIEDLARAAAQRLIERPLENAFGQFAEEGTSKAADRLFKALMKRSARNG</sequence>
<accession>A0ABV7MGX2</accession>
<dbReference type="Proteomes" id="UP001595607">
    <property type="component" value="Unassembled WGS sequence"/>
</dbReference>
<reference evidence="3" key="1">
    <citation type="journal article" date="2019" name="Int. J. Syst. Evol. Microbiol.">
        <title>The Global Catalogue of Microorganisms (GCM) 10K type strain sequencing project: providing services to taxonomists for standard genome sequencing and annotation.</title>
        <authorList>
            <consortium name="The Broad Institute Genomics Platform"/>
            <consortium name="The Broad Institute Genome Sequencing Center for Infectious Disease"/>
            <person name="Wu L."/>
            <person name="Ma J."/>
        </authorList>
    </citation>
    <scope>NUCLEOTIDE SEQUENCE [LARGE SCALE GENOMIC DNA]</scope>
    <source>
        <strain evidence="3">KCTC 22245</strain>
    </source>
</reference>
<comment type="caution">
    <text evidence="2">The sequence shown here is derived from an EMBL/GenBank/DDBJ whole genome shotgun (WGS) entry which is preliminary data.</text>
</comment>
<name>A0ABV7MGX2_9PROT</name>
<gene>
    <name evidence="2" type="ORF">ACFONP_12330</name>
</gene>
<dbReference type="EMBL" id="JBHRVA010000003">
    <property type="protein sequence ID" value="MFC3303516.1"/>
    <property type="molecule type" value="Genomic_DNA"/>
</dbReference>
<keyword evidence="3" id="KW-1185">Reference proteome</keyword>
<feature type="domain" description="Bacteriophage tail tape measure C-terminal" evidence="1">
    <location>
        <begin position="22"/>
        <end position="76"/>
    </location>
</feature>
<protein>
    <submittedName>
        <fullName evidence="2">Phage tail tape measure C-terminal domain-containing protein</fullName>
    </submittedName>
</protein>
<evidence type="ECO:0000313" key="3">
    <source>
        <dbReference type="Proteomes" id="UP001595607"/>
    </source>
</evidence>
<evidence type="ECO:0000313" key="2">
    <source>
        <dbReference type="EMBL" id="MFC3303516.1"/>
    </source>
</evidence>